<feature type="region of interest" description="Disordered" evidence="1">
    <location>
        <begin position="212"/>
        <end position="244"/>
    </location>
</feature>
<proteinExistence type="predicted"/>
<sequence length="244" mass="26058">MTTRGEDEAARRDGSDVHRYMSGNVYASAGSDTNPTEKKTNPAALIVLRQRFPTSSVDTTIAERHERGGDGHGHQKPPARLPAKNDDAGRETSAGPPKPPQLSAQSDTTDVSAGRSHFHVPGGSAHGEAEAAGDEQHEPESPAAAAAATASTTPVQVPWRLRVREHGHEHLLRVESPSEGQQHGLEKLAGADLLPTPRMLLPAAGFRPCSCSPRRLRPPAATRAAAPPPPPVDIGEKRREDERW</sequence>
<feature type="compositionally biased region" description="Basic and acidic residues" evidence="1">
    <location>
        <begin position="1"/>
        <end position="19"/>
    </location>
</feature>
<dbReference type="HOGENOM" id="CLU_1139538_0_0_1"/>
<accession>A0A0E0C1C2</accession>
<reference evidence="2" key="2">
    <citation type="submission" date="2018-05" db="EMBL/GenBank/DDBJ databases">
        <title>OmerRS3 (Oryza meridionalis Reference Sequence Version 3).</title>
        <authorList>
            <person name="Zhang J."/>
            <person name="Kudrna D."/>
            <person name="Lee S."/>
            <person name="Talag J."/>
            <person name="Welchert J."/>
            <person name="Wing R.A."/>
        </authorList>
    </citation>
    <scope>NUCLEOTIDE SEQUENCE [LARGE SCALE GENOMIC DNA]</scope>
    <source>
        <strain evidence="2">cv. OR44</strain>
    </source>
</reference>
<name>A0A0E0C1C2_9ORYZ</name>
<feature type="compositionally biased region" description="Basic and acidic residues" evidence="1">
    <location>
        <begin position="61"/>
        <end position="73"/>
    </location>
</feature>
<organism evidence="2">
    <name type="scientific">Oryza meridionalis</name>
    <dbReference type="NCBI Taxonomy" id="40149"/>
    <lineage>
        <taxon>Eukaryota</taxon>
        <taxon>Viridiplantae</taxon>
        <taxon>Streptophyta</taxon>
        <taxon>Embryophyta</taxon>
        <taxon>Tracheophyta</taxon>
        <taxon>Spermatophyta</taxon>
        <taxon>Magnoliopsida</taxon>
        <taxon>Liliopsida</taxon>
        <taxon>Poales</taxon>
        <taxon>Poaceae</taxon>
        <taxon>BOP clade</taxon>
        <taxon>Oryzoideae</taxon>
        <taxon>Oryzeae</taxon>
        <taxon>Oryzinae</taxon>
        <taxon>Oryza</taxon>
    </lineage>
</organism>
<protein>
    <submittedName>
        <fullName evidence="2">Uncharacterized protein</fullName>
    </submittedName>
</protein>
<dbReference type="EnsemblPlants" id="OMERI01G12630.1">
    <property type="protein sequence ID" value="OMERI01G12630.1"/>
    <property type="gene ID" value="OMERI01G12630"/>
</dbReference>
<dbReference type="Gramene" id="OMERI01G12630.1">
    <property type="protein sequence ID" value="OMERI01G12630.1"/>
    <property type="gene ID" value="OMERI01G12630"/>
</dbReference>
<evidence type="ECO:0000313" key="2">
    <source>
        <dbReference type="EnsemblPlants" id="OMERI01G12630.1"/>
    </source>
</evidence>
<feature type="region of interest" description="Disordered" evidence="1">
    <location>
        <begin position="1"/>
        <end position="158"/>
    </location>
</feature>
<keyword evidence="3" id="KW-1185">Reference proteome</keyword>
<feature type="compositionally biased region" description="Low complexity" evidence="1">
    <location>
        <begin position="141"/>
        <end position="154"/>
    </location>
</feature>
<reference evidence="2" key="1">
    <citation type="submission" date="2015-04" db="UniProtKB">
        <authorList>
            <consortium name="EnsemblPlants"/>
        </authorList>
    </citation>
    <scope>IDENTIFICATION</scope>
</reference>
<evidence type="ECO:0000313" key="3">
    <source>
        <dbReference type="Proteomes" id="UP000008021"/>
    </source>
</evidence>
<dbReference type="AlphaFoldDB" id="A0A0E0C1C2"/>
<dbReference type="Proteomes" id="UP000008021">
    <property type="component" value="Chromosome 1"/>
</dbReference>
<feature type="compositionally biased region" description="Polar residues" evidence="1">
    <location>
        <begin position="102"/>
        <end position="111"/>
    </location>
</feature>
<evidence type="ECO:0000256" key="1">
    <source>
        <dbReference type="SAM" id="MobiDB-lite"/>
    </source>
</evidence>
<feature type="compositionally biased region" description="Low complexity" evidence="1">
    <location>
        <begin position="212"/>
        <end position="225"/>
    </location>
</feature>
<feature type="compositionally biased region" description="Basic and acidic residues" evidence="1">
    <location>
        <begin position="234"/>
        <end position="244"/>
    </location>
</feature>